<dbReference type="AlphaFoldDB" id="A0A5B7GM37"/>
<organism evidence="1 2">
    <name type="scientific">Portunus trituberculatus</name>
    <name type="common">Swimming crab</name>
    <name type="synonym">Neptunus trituberculatus</name>
    <dbReference type="NCBI Taxonomy" id="210409"/>
    <lineage>
        <taxon>Eukaryota</taxon>
        <taxon>Metazoa</taxon>
        <taxon>Ecdysozoa</taxon>
        <taxon>Arthropoda</taxon>
        <taxon>Crustacea</taxon>
        <taxon>Multicrustacea</taxon>
        <taxon>Malacostraca</taxon>
        <taxon>Eumalacostraca</taxon>
        <taxon>Eucarida</taxon>
        <taxon>Decapoda</taxon>
        <taxon>Pleocyemata</taxon>
        <taxon>Brachyura</taxon>
        <taxon>Eubrachyura</taxon>
        <taxon>Portunoidea</taxon>
        <taxon>Portunidae</taxon>
        <taxon>Portuninae</taxon>
        <taxon>Portunus</taxon>
    </lineage>
</organism>
<reference evidence="1 2" key="1">
    <citation type="submission" date="2019-05" db="EMBL/GenBank/DDBJ databases">
        <title>Another draft genome of Portunus trituberculatus and its Hox gene families provides insights of decapod evolution.</title>
        <authorList>
            <person name="Jeong J.-H."/>
            <person name="Song I."/>
            <person name="Kim S."/>
            <person name="Choi T."/>
            <person name="Kim D."/>
            <person name="Ryu S."/>
            <person name="Kim W."/>
        </authorList>
    </citation>
    <scope>NUCLEOTIDE SEQUENCE [LARGE SCALE GENOMIC DNA]</scope>
    <source>
        <tissue evidence="1">Muscle</tissue>
    </source>
</reference>
<dbReference type="Proteomes" id="UP000324222">
    <property type="component" value="Unassembled WGS sequence"/>
</dbReference>
<protein>
    <submittedName>
        <fullName evidence="1">Uncharacterized protein</fullName>
    </submittedName>
</protein>
<evidence type="ECO:0000313" key="1">
    <source>
        <dbReference type="EMBL" id="MPC58297.1"/>
    </source>
</evidence>
<proteinExistence type="predicted"/>
<evidence type="ECO:0000313" key="2">
    <source>
        <dbReference type="Proteomes" id="UP000324222"/>
    </source>
</evidence>
<dbReference type="EMBL" id="VSRR010015544">
    <property type="protein sequence ID" value="MPC58297.1"/>
    <property type="molecule type" value="Genomic_DNA"/>
</dbReference>
<name>A0A5B7GM37_PORTR</name>
<comment type="caution">
    <text evidence="1">The sequence shown here is derived from an EMBL/GenBank/DDBJ whole genome shotgun (WGS) entry which is preliminary data.</text>
</comment>
<keyword evidence="2" id="KW-1185">Reference proteome</keyword>
<sequence length="217" mass="24469">MVTLMESLRGHQCNVVSLWRIAALHIAQTGVKQTPAVSSPLRAIRQIPPFLAVLSEPKRNEEDAWSLPATSPPATYPYWLLPSCWLSPSTGLRHATRYRWRHATPRYALGLWLLCYLTSSRHVTPRSCCSPFPWLPLHHTMFLPPHCVPPTALCSCYRTMFLLPHCVPVTTVLAPLSSAKNFSSVPRITLQYHRFTLQCPGLLFSAQDYSSVPKINP</sequence>
<accession>A0A5B7GM37</accession>
<gene>
    <name evidence="1" type="ORF">E2C01_052293</name>
</gene>